<reference evidence="1" key="1">
    <citation type="submission" date="2022-11" db="EMBL/GenBank/DDBJ databases">
        <title>beta-Carotene-producing bacterium, Jeongeuplla avenae sp. nov., alleviates the salt stress of Arabidopsis seedlings.</title>
        <authorList>
            <person name="Jiang L."/>
            <person name="Lee J."/>
        </authorList>
    </citation>
    <scope>NUCLEOTIDE SEQUENCE</scope>
    <source>
        <strain evidence="1">DY_R2A_6</strain>
    </source>
</reference>
<organism evidence="1 2">
    <name type="scientific">Antarcticirhabdus aurantiaca</name>
    <dbReference type="NCBI Taxonomy" id="2606717"/>
    <lineage>
        <taxon>Bacteria</taxon>
        <taxon>Pseudomonadati</taxon>
        <taxon>Pseudomonadota</taxon>
        <taxon>Alphaproteobacteria</taxon>
        <taxon>Hyphomicrobiales</taxon>
        <taxon>Aurantimonadaceae</taxon>
        <taxon>Antarcticirhabdus</taxon>
    </lineage>
</organism>
<keyword evidence="1" id="KW-0547">Nucleotide-binding</keyword>
<dbReference type="Proteomes" id="UP001163223">
    <property type="component" value="Chromosome"/>
</dbReference>
<evidence type="ECO:0000313" key="2">
    <source>
        <dbReference type="Proteomes" id="UP001163223"/>
    </source>
</evidence>
<keyword evidence="2" id="KW-1185">Reference proteome</keyword>
<protein>
    <submittedName>
        <fullName evidence="1">ATP-binding protein</fullName>
    </submittedName>
</protein>
<proteinExistence type="predicted"/>
<sequence>MPRRSITDYEIALIKALDARGMRNKDIQFLFNRPDRAVNTGRISTIAKGTYSNSADIPAAADAVLDVFLASRSTTPGGAGPAREATADDGPLADGTILRMFGERATGSRFLHAGESDMHECKKGFGFRHSHKWLRAMAALANNRGGYILFGVDDETHEIVGLDNDEFDKADAARFSEAVRSAFDPTPDFTHRSFDVGGKRVGVIHVRPHPGGPVIARTTLDGDLREGDIFYRYPGRSQRIKYSDLRAILDRRDAAAREQILPMVERLLALGPKRAMIADLTEGILSDGRVSLHIDEKVLAGIALIKEGEFDEVSGAPALRLVGEVQVGAAQPAVFKGAISRKDVLEAFLRQDDVRNPEGYFGFVVDGCAGEWLPFRMFASKAGMDLSGARSFIEATTAPPRRKKLFLDSLEGKRSAFKRNGAWCDTLLASILAGATFEVASLADALDVGRCLQAHPDGPAERATEILKLAATCLTICESDPKGAAGSVVRRAISRLDEIMYPLD</sequence>
<gene>
    <name evidence="1" type="ORF">OXU80_14095</name>
</gene>
<name>A0ACD4NWB1_9HYPH</name>
<dbReference type="EMBL" id="CP113520">
    <property type="protein sequence ID" value="WAJ31261.1"/>
    <property type="molecule type" value="Genomic_DNA"/>
</dbReference>
<evidence type="ECO:0000313" key="1">
    <source>
        <dbReference type="EMBL" id="WAJ31261.1"/>
    </source>
</evidence>
<keyword evidence="1" id="KW-0067">ATP-binding</keyword>
<accession>A0ACD4NWB1</accession>